<feature type="transmembrane region" description="Helical" evidence="7">
    <location>
        <begin position="34"/>
        <end position="54"/>
    </location>
</feature>
<evidence type="ECO:0000256" key="1">
    <source>
        <dbReference type="ARBA" id="ARBA00004651"/>
    </source>
</evidence>
<feature type="region of interest" description="Disordered" evidence="6">
    <location>
        <begin position="403"/>
        <end position="430"/>
    </location>
</feature>
<feature type="transmembrane region" description="Helical" evidence="7">
    <location>
        <begin position="236"/>
        <end position="255"/>
    </location>
</feature>
<keyword evidence="9" id="KW-1185">Reference proteome</keyword>
<comment type="subcellular location">
    <subcellularLocation>
        <location evidence="1">Cell membrane</location>
        <topology evidence="1">Multi-pass membrane protein</topology>
    </subcellularLocation>
</comment>
<dbReference type="Pfam" id="PF02653">
    <property type="entry name" value="BPD_transp_2"/>
    <property type="match status" value="1"/>
</dbReference>
<feature type="transmembrane region" description="Helical" evidence="7">
    <location>
        <begin position="136"/>
        <end position="160"/>
    </location>
</feature>
<dbReference type="CDD" id="cd06580">
    <property type="entry name" value="TM_PBP1_transp_TpRbsC_like"/>
    <property type="match status" value="1"/>
</dbReference>
<evidence type="ECO:0000313" key="9">
    <source>
        <dbReference type="Proteomes" id="UP000248806"/>
    </source>
</evidence>
<keyword evidence="3 7" id="KW-0812">Transmembrane</keyword>
<evidence type="ECO:0000256" key="7">
    <source>
        <dbReference type="SAM" id="Phobius"/>
    </source>
</evidence>
<keyword evidence="8" id="KW-0813">Transport</keyword>
<dbReference type="PANTHER" id="PTHR47089">
    <property type="entry name" value="ABC TRANSPORTER, PERMEASE PROTEIN"/>
    <property type="match status" value="1"/>
</dbReference>
<reference evidence="8 9" key="1">
    <citation type="submission" date="2018-06" db="EMBL/GenBank/DDBJ databases">
        <title>Genomic Encyclopedia of Archaeal and Bacterial Type Strains, Phase II (KMG-II): from individual species to whole genera.</title>
        <authorList>
            <person name="Goeker M."/>
        </authorList>
    </citation>
    <scope>NUCLEOTIDE SEQUENCE [LARGE SCALE GENOMIC DNA]</scope>
    <source>
        <strain evidence="8 9">ATCC BAA-1881</strain>
    </source>
</reference>
<evidence type="ECO:0000256" key="3">
    <source>
        <dbReference type="ARBA" id="ARBA00022692"/>
    </source>
</evidence>
<feature type="transmembrane region" description="Helical" evidence="7">
    <location>
        <begin position="286"/>
        <end position="306"/>
    </location>
</feature>
<keyword evidence="5 7" id="KW-0472">Membrane</keyword>
<feature type="transmembrane region" description="Helical" evidence="7">
    <location>
        <begin position="66"/>
        <end position="86"/>
    </location>
</feature>
<dbReference type="InterPro" id="IPR001851">
    <property type="entry name" value="ABC_transp_permease"/>
</dbReference>
<evidence type="ECO:0000256" key="4">
    <source>
        <dbReference type="ARBA" id="ARBA00022989"/>
    </source>
</evidence>
<dbReference type="GO" id="GO:0022857">
    <property type="term" value="F:transmembrane transporter activity"/>
    <property type="evidence" value="ECO:0007669"/>
    <property type="project" value="InterPro"/>
</dbReference>
<dbReference type="OrthoDB" id="45037at2"/>
<protein>
    <submittedName>
        <fullName evidence="8">Simple sugar transport system permease protein</fullName>
    </submittedName>
</protein>
<dbReference type="Proteomes" id="UP000248806">
    <property type="component" value="Unassembled WGS sequence"/>
</dbReference>
<feature type="transmembrane region" description="Helical" evidence="7">
    <location>
        <begin position="172"/>
        <end position="190"/>
    </location>
</feature>
<feature type="transmembrane region" description="Helical" evidence="7">
    <location>
        <begin position="92"/>
        <end position="115"/>
    </location>
</feature>
<feature type="transmembrane region" description="Helical" evidence="7">
    <location>
        <begin position="327"/>
        <end position="350"/>
    </location>
</feature>
<evidence type="ECO:0000256" key="5">
    <source>
        <dbReference type="ARBA" id="ARBA00023136"/>
    </source>
</evidence>
<dbReference type="GO" id="GO:0005886">
    <property type="term" value="C:plasma membrane"/>
    <property type="evidence" value="ECO:0007669"/>
    <property type="project" value="UniProtKB-SubCell"/>
</dbReference>
<evidence type="ECO:0000313" key="8">
    <source>
        <dbReference type="EMBL" id="PZW29535.1"/>
    </source>
</evidence>
<keyword evidence="2" id="KW-1003">Cell membrane</keyword>
<comment type="caution">
    <text evidence="8">The sequence shown here is derived from an EMBL/GenBank/DDBJ whole genome shotgun (WGS) entry which is preliminary data.</text>
</comment>
<accession>A0A326U8L1</accession>
<keyword evidence="8" id="KW-0762">Sugar transport</keyword>
<proteinExistence type="predicted"/>
<feature type="transmembrane region" description="Helical" evidence="7">
    <location>
        <begin position="370"/>
        <end position="389"/>
    </location>
</feature>
<keyword evidence="4 7" id="KW-1133">Transmembrane helix</keyword>
<name>A0A326U8L1_THEHA</name>
<evidence type="ECO:0000256" key="6">
    <source>
        <dbReference type="SAM" id="MobiDB-lite"/>
    </source>
</evidence>
<sequence length="430" mass="46003">MAVPTAPSRTKGSSGPDESPSALLLILQKLRNSLGRPLIAVVLAIVLGGIMIIVTSKGTLDERFTAALTAYDALFFGAFGTLQNFSSTLDNMIPLILCGLSVSIAFRAGLFNIGAEGQLAMGAMTAGILGLTCSSWPGWLLIPVMILGGVLAGAIWGGLVGFLKAWRGAHEVVTTIMLNWIAFFFTDFLISGPFKAPQLSNQTQSMPVQVRLPRLAVFYNQTLGTFLPPIERPEQYFVDVSFLIAILVLVFYWFITARTTFGYQTKVVGQNPRAAEYAGISVKRNMVLAMALAGGFAGLAGALALMGRFPYQLIASVFRSDSTGFDAIGVSLLGHSTSIGVFLASLLFGALRSGGQIMQLRAGVPGDLSYIIQALILFSVATEFLPILARKFTRRNPFQRKLAVAGPAARPVTKEPPQAAEEKSARSKEE</sequence>
<dbReference type="AlphaFoldDB" id="A0A326U8L1"/>
<feature type="compositionally biased region" description="Basic and acidic residues" evidence="6">
    <location>
        <begin position="420"/>
        <end position="430"/>
    </location>
</feature>
<gene>
    <name evidence="8" type="ORF">EI42_02831</name>
</gene>
<organism evidence="8 9">
    <name type="scientific">Thermosporothrix hazakensis</name>
    <dbReference type="NCBI Taxonomy" id="644383"/>
    <lineage>
        <taxon>Bacteria</taxon>
        <taxon>Bacillati</taxon>
        <taxon>Chloroflexota</taxon>
        <taxon>Ktedonobacteria</taxon>
        <taxon>Ktedonobacterales</taxon>
        <taxon>Thermosporotrichaceae</taxon>
        <taxon>Thermosporothrix</taxon>
    </lineage>
</organism>
<dbReference type="RefSeq" id="WP_111322999.1">
    <property type="nucleotide sequence ID" value="NZ_BIFX01000001.1"/>
</dbReference>
<dbReference type="EMBL" id="QKUF01000008">
    <property type="protein sequence ID" value="PZW29535.1"/>
    <property type="molecule type" value="Genomic_DNA"/>
</dbReference>
<dbReference type="PANTHER" id="PTHR47089:SF1">
    <property type="entry name" value="GUANOSINE ABC TRANSPORTER PERMEASE PROTEIN NUPP"/>
    <property type="match status" value="1"/>
</dbReference>
<evidence type="ECO:0000256" key="2">
    <source>
        <dbReference type="ARBA" id="ARBA00022475"/>
    </source>
</evidence>